<dbReference type="Gene3D" id="3.40.50.720">
    <property type="entry name" value="NAD(P)-binding Rossmann-like Domain"/>
    <property type="match status" value="1"/>
</dbReference>
<dbReference type="SUPFAM" id="SSF51735">
    <property type="entry name" value="NAD(P)-binding Rossmann-fold domains"/>
    <property type="match status" value="1"/>
</dbReference>
<comment type="catalytic activity">
    <reaction evidence="4">
        <text>(2R,3S)-2,3-dihydroxy-2,3-dihydro-p-cumate + NAD(+) = 2,3-dihydroxy-p-cumate + NADH + H(+)</text>
        <dbReference type="Rhea" id="RHEA:23772"/>
        <dbReference type="ChEBI" id="CHEBI:15378"/>
        <dbReference type="ChEBI" id="CHEBI:36647"/>
        <dbReference type="ChEBI" id="CHEBI:57540"/>
        <dbReference type="ChEBI" id="CHEBI:57945"/>
        <dbReference type="ChEBI" id="CHEBI:58420"/>
        <dbReference type="EC" id="1.3.1.58"/>
    </reaction>
</comment>
<dbReference type="PANTHER" id="PTHR42760">
    <property type="entry name" value="SHORT-CHAIN DEHYDROGENASES/REDUCTASES FAMILY MEMBER"/>
    <property type="match status" value="1"/>
</dbReference>
<evidence type="ECO:0000259" key="8">
    <source>
        <dbReference type="SMART" id="SM00822"/>
    </source>
</evidence>
<dbReference type="EMBL" id="WBMP01000005">
    <property type="protein sequence ID" value="KAE8546307.1"/>
    <property type="molecule type" value="Genomic_DNA"/>
</dbReference>
<dbReference type="GO" id="GO:0018511">
    <property type="term" value="F:2,3-dihydroxy-2,3-dihydro-p-cumate dehydrogenase activity"/>
    <property type="evidence" value="ECO:0007669"/>
    <property type="project" value="UniProtKB-EC"/>
</dbReference>
<dbReference type="InterPro" id="IPR057326">
    <property type="entry name" value="KR_dom"/>
</dbReference>
<evidence type="ECO:0000256" key="7">
    <source>
        <dbReference type="ARBA" id="ARBA00073443"/>
    </source>
</evidence>
<protein>
    <recommendedName>
        <fullName evidence="7">2,3-dihydroxy-2,3-dihydro-p-cumate dehydrogenase</fullName>
        <ecNumber evidence="6">1.3.1.58</ecNumber>
    </recommendedName>
    <alternativeName>
        <fullName evidence="3">Biphenyl-2,3-dihydro-2,3-diol dehydrogenase</fullName>
    </alternativeName>
</protein>
<dbReference type="GO" id="GO:0030497">
    <property type="term" value="P:fatty acid elongation"/>
    <property type="evidence" value="ECO:0007669"/>
    <property type="project" value="TreeGrafter"/>
</dbReference>
<organism evidence="9 10">
    <name type="scientific">Marinobacter nauticus</name>
    <name type="common">Marinobacter hydrocarbonoclasticus</name>
    <name type="synonym">Marinobacter aquaeolei</name>
    <dbReference type="NCBI Taxonomy" id="2743"/>
    <lineage>
        <taxon>Bacteria</taxon>
        <taxon>Pseudomonadati</taxon>
        <taxon>Pseudomonadota</taxon>
        <taxon>Gammaproteobacteria</taxon>
        <taxon>Pseudomonadales</taxon>
        <taxon>Marinobacteraceae</taxon>
        <taxon>Marinobacter</taxon>
    </lineage>
</organism>
<evidence type="ECO:0000256" key="4">
    <source>
        <dbReference type="ARBA" id="ARBA00050226"/>
    </source>
</evidence>
<comment type="similarity">
    <text evidence="1">Belongs to the short-chain dehydrogenases/reductases (SDR) family.</text>
</comment>
<evidence type="ECO:0000256" key="2">
    <source>
        <dbReference type="ARBA" id="ARBA00023002"/>
    </source>
</evidence>
<dbReference type="RefSeq" id="WP_153740478.1">
    <property type="nucleotide sequence ID" value="NZ_WBMP01000005.1"/>
</dbReference>
<dbReference type="InterPro" id="IPR020904">
    <property type="entry name" value="Sc_DH/Rdtase_CS"/>
</dbReference>
<comment type="caution">
    <text evidence="9">The sequence shown here is derived from an EMBL/GenBank/DDBJ whole genome shotgun (WGS) entry which is preliminary data.</text>
</comment>
<reference evidence="9 10" key="1">
    <citation type="submission" date="2019-10" db="EMBL/GenBank/DDBJ databases">
        <title>Draft genome sequence of Marinobacter hydrocarbonoclasticus NCT7M from the microbiome of the marine copepod.</title>
        <authorList>
            <person name="Nuttall R."/>
            <person name="Sharma G."/>
            <person name="Moisander P."/>
        </authorList>
    </citation>
    <scope>NUCLEOTIDE SEQUENCE [LARGE SCALE GENOMIC DNA]</scope>
    <source>
        <strain evidence="9 10">NCT7M</strain>
    </source>
</reference>
<evidence type="ECO:0000256" key="6">
    <source>
        <dbReference type="ARBA" id="ARBA00066455"/>
    </source>
</evidence>
<dbReference type="Proteomes" id="UP000469950">
    <property type="component" value="Unassembled WGS sequence"/>
</dbReference>
<dbReference type="InterPro" id="IPR036291">
    <property type="entry name" value="NAD(P)-bd_dom_sf"/>
</dbReference>
<dbReference type="InterPro" id="IPR002347">
    <property type="entry name" value="SDR_fam"/>
</dbReference>
<dbReference type="PRINTS" id="PR00080">
    <property type="entry name" value="SDRFAMILY"/>
</dbReference>
<evidence type="ECO:0000256" key="3">
    <source>
        <dbReference type="ARBA" id="ARBA00042907"/>
    </source>
</evidence>
<sequence>MKLQDSVIAITGGGQGLGRAMAEYLAAKGARLALIDLMEDKLAEAAEACKQAGGDAKTYVCNVAKEEDVEATFQAIINDFGHLNGLVNNAGILRDGLMVKFKDGKLEKRMELAQWQSVIDVNLTGVFLCGREAATRMIENGDQGAIINIASISRAGNMGQSNYSAAKAGASALVPVWAKELARYGIRCMGIAPGFIETEMTASMKPEALEKMTAGIPLKRMGKPEEIASAVAFIFENDYVSGRMIEVDGALRL</sequence>
<dbReference type="PRINTS" id="PR00081">
    <property type="entry name" value="GDHRDH"/>
</dbReference>
<dbReference type="SMART" id="SM00822">
    <property type="entry name" value="PKS_KR"/>
    <property type="match status" value="1"/>
</dbReference>
<dbReference type="PANTHER" id="PTHR42760:SF135">
    <property type="entry name" value="BLL7886 PROTEIN"/>
    <property type="match status" value="1"/>
</dbReference>
<comment type="pathway">
    <text evidence="5">Aromatic compound metabolism; p-cumate degradation; acetaldehyde and pyruvate from p-cumate: step 2/7.</text>
</comment>
<dbReference type="NCBIfam" id="NF006072">
    <property type="entry name" value="PRK08217.1"/>
    <property type="match status" value="1"/>
</dbReference>
<keyword evidence="2 9" id="KW-0560">Oxidoreductase</keyword>
<evidence type="ECO:0000256" key="5">
    <source>
        <dbReference type="ARBA" id="ARBA00060518"/>
    </source>
</evidence>
<accession>A0A833N9Y7</accession>
<dbReference type="GO" id="GO:0016616">
    <property type="term" value="F:oxidoreductase activity, acting on the CH-OH group of donors, NAD or NADP as acceptor"/>
    <property type="evidence" value="ECO:0007669"/>
    <property type="project" value="TreeGrafter"/>
</dbReference>
<proteinExistence type="inferred from homology"/>
<evidence type="ECO:0000313" key="9">
    <source>
        <dbReference type="EMBL" id="KAE8546307.1"/>
    </source>
</evidence>
<dbReference type="EC" id="1.3.1.58" evidence="6"/>
<dbReference type="Pfam" id="PF13561">
    <property type="entry name" value="adh_short_C2"/>
    <property type="match status" value="1"/>
</dbReference>
<feature type="domain" description="Ketoreductase" evidence="8">
    <location>
        <begin position="6"/>
        <end position="198"/>
    </location>
</feature>
<dbReference type="AlphaFoldDB" id="A0A833N9Y7"/>
<name>A0A833N9Y7_MARNT</name>
<dbReference type="PROSITE" id="PS00061">
    <property type="entry name" value="ADH_SHORT"/>
    <property type="match status" value="1"/>
</dbReference>
<evidence type="ECO:0000256" key="1">
    <source>
        <dbReference type="ARBA" id="ARBA00006484"/>
    </source>
</evidence>
<gene>
    <name evidence="9" type="ORF">F6453_1553</name>
</gene>
<evidence type="ECO:0000313" key="10">
    <source>
        <dbReference type="Proteomes" id="UP000469950"/>
    </source>
</evidence>
<dbReference type="FunFam" id="3.40.50.720:FF:000173">
    <property type="entry name" value="3-oxoacyl-[acyl-carrier protein] reductase"/>
    <property type="match status" value="1"/>
</dbReference>